<evidence type="ECO:0000256" key="1">
    <source>
        <dbReference type="ARBA" id="ARBA00004651"/>
    </source>
</evidence>
<feature type="region of interest" description="Disordered" evidence="6">
    <location>
        <begin position="1"/>
        <end position="38"/>
    </location>
</feature>
<dbReference type="PANTHER" id="PTHR40277:SF1">
    <property type="entry name" value="BLL5419 PROTEIN"/>
    <property type="match status" value="1"/>
</dbReference>
<dbReference type="AlphaFoldDB" id="A0A5A9GKR5"/>
<accession>A0A5A9GKR5</accession>
<name>A0A5A9GKR5_AZOLI</name>
<organism evidence="8 9">
    <name type="scientific">Azospirillum lipoferum</name>
    <dbReference type="NCBI Taxonomy" id="193"/>
    <lineage>
        <taxon>Bacteria</taxon>
        <taxon>Pseudomonadati</taxon>
        <taxon>Pseudomonadota</taxon>
        <taxon>Alphaproteobacteria</taxon>
        <taxon>Rhodospirillales</taxon>
        <taxon>Azospirillaceae</taxon>
        <taxon>Azospirillum</taxon>
    </lineage>
</organism>
<proteinExistence type="predicted"/>
<evidence type="ECO:0000256" key="6">
    <source>
        <dbReference type="SAM" id="MobiDB-lite"/>
    </source>
</evidence>
<evidence type="ECO:0000313" key="8">
    <source>
        <dbReference type="EMBL" id="KAA0593859.1"/>
    </source>
</evidence>
<keyword evidence="9" id="KW-1185">Reference proteome</keyword>
<dbReference type="OrthoDB" id="9788795at2"/>
<reference evidence="8 9" key="1">
    <citation type="submission" date="2019-08" db="EMBL/GenBank/DDBJ databases">
        <authorList>
            <person name="Grouzdev D."/>
            <person name="Tikhonova E."/>
            <person name="Kravchenko I."/>
        </authorList>
    </citation>
    <scope>NUCLEOTIDE SEQUENCE [LARGE SCALE GENOMIC DNA]</scope>
    <source>
        <strain evidence="8 9">59b</strain>
    </source>
</reference>
<sequence>MMAQALLDTPFAQSAKPGPVPGPEPDPEPGESGPGKPAGRRWPVLVKLAVTVAVLGALAAGADWAGIAARLSAADPLLFAAGFAVKALTLPFASQRWRAVGRAAGFSLTRWTAFRLQMASGFLGQILPGSVGADLLRGWFTWRLGHPAGPVMLALLVDRLMALLGVVLIGLIGLPHLAAVAPPAVAGTVLAGALVLAVAMGLLLLAGRIPRDRLPIPKRLRDGALGRTVWTAVAQLRAMGGNPSAWAALGHSIGVHLATIGATILFARSVGLPLGWLDGLAIVPAAIVAAALPVSLGGWGVREGAMVAGFALLGFNADAALLVSLLIGLSIAVLSLPGGVFWLLLRSETAARPEDGSSAGSSGRPDAFPTDFSR</sequence>
<evidence type="ECO:0000313" key="9">
    <source>
        <dbReference type="Proteomes" id="UP000324927"/>
    </source>
</evidence>
<feature type="transmembrane region" description="Helical" evidence="7">
    <location>
        <begin position="44"/>
        <end position="67"/>
    </location>
</feature>
<feature type="transmembrane region" description="Helical" evidence="7">
    <location>
        <begin position="160"/>
        <end position="178"/>
    </location>
</feature>
<feature type="transmembrane region" description="Helical" evidence="7">
    <location>
        <begin position="279"/>
        <end position="299"/>
    </location>
</feature>
<dbReference type="Pfam" id="PF03706">
    <property type="entry name" value="LPG_synthase_TM"/>
    <property type="match status" value="1"/>
</dbReference>
<keyword evidence="5 7" id="KW-0472">Membrane</keyword>
<evidence type="ECO:0000256" key="3">
    <source>
        <dbReference type="ARBA" id="ARBA00022692"/>
    </source>
</evidence>
<feature type="transmembrane region" description="Helical" evidence="7">
    <location>
        <begin position="246"/>
        <end position="267"/>
    </location>
</feature>
<dbReference type="Proteomes" id="UP000324927">
    <property type="component" value="Unassembled WGS sequence"/>
</dbReference>
<dbReference type="InterPro" id="IPR022791">
    <property type="entry name" value="L-PG_synthase/AglD"/>
</dbReference>
<keyword evidence="3 7" id="KW-0812">Transmembrane</keyword>
<feature type="region of interest" description="Disordered" evidence="6">
    <location>
        <begin position="352"/>
        <end position="374"/>
    </location>
</feature>
<dbReference type="EMBL" id="VTTN01000010">
    <property type="protein sequence ID" value="KAA0593859.1"/>
    <property type="molecule type" value="Genomic_DNA"/>
</dbReference>
<comment type="subcellular location">
    <subcellularLocation>
        <location evidence="1">Cell membrane</location>
        <topology evidence="1">Multi-pass membrane protein</topology>
    </subcellularLocation>
</comment>
<protein>
    <submittedName>
        <fullName evidence="8">Flippase-like domain-containing protein</fullName>
    </submittedName>
</protein>
<dbReference type="GO" id="GO:0005886">
    <property type="term" value="C:plasma membrane"/>
    <property type="evidence" value="ECO:0007669"/>
    <property type="project" value="UniProtKB-SubCell"/>
</dbReference>
<keyword evidence="2" id="KW-1003">Cell membrane</keyword>
<feature type="transmembrane region" description="Helical" evidence="7">
    <location>
        <begin position="73"/>
        <end position="93"/>
    </location>
</feature>
<evidence type="ECO:0000256" key="5">
    <source>
        <dbReference type="ARBA" id="ARBA00023136"/>
    </source>
</evidence>
<feature type="transmembrane region" description="Helical" evidence="7">
    <location>
        <begin position="319"/>
        <end position="345"/>
    </location>
</feature>
<dbReference type="PANTHER" id="PTHR40277">
    <property type="entry name" value="BLL5419 PROTEIN"/>
    <property type="match status" value="1"/>
</dbReference>
<evidence type="ECO:0000256" key="4">
    <source>
        <dbReference type="ARBA" id="ARBA00022989"/>
    </source>
</evidence>
<evidence type="ECO:0000256" key="2">
    <source>
        <dbReference type="ARBA" id="ARBA00022475"/>
    </source>
</evidence>
<feature type="transmembrane region" description="Helical" evidence="7">
    <location>
        <begin position="184"/>
        <end position="204"/>
    </location>
</feature>
<evidence type="ECO:0000256" key="7">
    <source>
        <dbReference type="SAM" id="Phobius"/>
    </source>
</evidence>
<gene>
    <name evidence="8" type="ORF">FZ942_23120</name>
</gene>
<comment type="caution">
    <text evidence="8">The sequence shown here is derived from an EMBL/GenBank/DDBJ whole genome shotgun (WGS) entry which is preliminary data.</text>
</comment>
<keyword evidence="4 7" id="KW-1133">Transmembrane helix</keyword>